<organism evidence="1">
    <name type="scientific">Siphoviridae sp. ctiJI15</name>
    <dbReference type="NCBI Taxonomy" id="2826431"/>
    <lineage>
        <taxon>Viruses</taxon>
        <taxon>Duplodnaviria</taxon>
        <taxon>Heunggongvirae</taxon>
        <taxon>Uroviricota</taxon>
        <taxon>Caudoviricetes</taxon>
    </lineage>
</organism>
<dbReference type="EMBL" id="BK015182">
    <property type="protein sequence ID" value="DAD94839.1"/>
    <property type="molecule type" value="Genomic_DNA"/>
</dbReference>
<name>A0A8S5NKF9_9CAUD</name>
<reference evidence="1" key="1">
    <citation type="journal article" date="2021" name="Proc. Natl. Acad. Sci. U.S.A.">
        <title>A Catalog of Tens of Thousands of Viruses from Human Metagenomes Reveals Hidden Associations with Chronic Diseases.</title>
        <authorList>
            <person name="Tisza M.J."/>
            <person name="Buck C.B."/>
        </authorList>
    </citation>
    <scope>NUCLEOTIDE SEQUENCE</scope>
    <source>
        <strain evidence="1">CtiJI15</strain>
    </source>
</reference>
<protein>
    <submittedName>
        <fullName evidence="1">Tail assembly chaperone protein</fullName>
    </submittedName>
</protein>
<sequence>MIIETKNKTINLVLKIRKIVDIANLLNNKNFEEAFTKAYSILDPEALSKIIFKLAENEEGKSAFTSSNEVYNFMDDCRIEGITVNDLYGKIAEALNAEGFFKKKMNKKELKEMISNPLLTMNMNDLVQKSAESAMSKIAEQQFQEQRFQGYEA</sequence>
<proteinExistence type="predicted"/>
<accession>A0A8S5NKF9</accession>
<evidence type="ECO:0000313" key="1">
    <source>
        <dbReference type="EMBL" id="DAD94839.1"/>
    </source>
</evidence>